<dbReference type="FunCoup" id="A0A6P3FFT6">
    <property type="interactions" value="710"/>
</dbReference>
<protein>
    <recommendedName>
        <fullName evidence="17">Interleukin-10 receptor subunit alpha</fullName>
    </recommendedName>
    <alternativeName>
        <fullName evidence="19">CDw210a</fullName>
    </alternativeName>
    <alternativeName>
        <fullName evidence="18">Interleukin-10 receptor subunit 1</fullName>
    </alternativeName>
</protein>
<evidence type="ECO:0000256" key="10">
    <source>
        <dbReference type="ARBA" id="ARBA00022989"/>
    </source>
</evidence>
<dbReference type="Gene3D" id="2.60.40.10">
    <property type="entry name" value="Immunoglobulins"/>
    <property type="match status" value="2"/>
</dbReference>
<evidence type="ECO:0000256" key="13">
    <source>
        <dbReference type="ARBA" id="ARBA00023170"/>
    </source>
</evidence>
<dbReference type="Pfam" id="PF01108">
    <property type="entry name" value="Tissue_fac"/>
    <property type="match status" value="1"/>
</dbReference>
<dbReference type="GeneID" id="101567644"/>
<reference evidence="24" key="1">
    <citation type="submission" date="2025-08" db="UniProtKB">
        <authorList>
            <consortium name="RefSeq"/>
        </authorList>
    </citation>
    <scope>IDENTIFICATION</scope>
</reference>
<evidence type="ECO:0000256" key="15">
    <source>
        <dbReference type="ARBA" id="ARBA00056745"/>
    </source>
</evidence>
<keyword evidence="23" id="KW-1185">Reference proteome</keyword>
<evidence type="ECO:0000259" key="22">
    <source>
        <dbReference type="Pfam" id="PF01108"/>
    </source>
</evidence>
<dbReference type="Proteomes" id="UP000515203">
    <property type="component" value="Unplaced"/>
</dbReference>
<evidence type="ECO:0000256" key="8">
    <source>
        <dbReference type="ARBA" id="ARBA00022729"/>
    </source>
</evidence>
<dbReference type="OrthoDB" id="9886749at2759"/>
<evidence type="ECO:0000256" key="17">
    <source>
        <dbReference type="ARBA" id="ARBA00073010"/>
    </source>
</evidence>
<evidence type="ECO:0000313" key="24">
    <source>
        <dbReference type="RefSeq" id="XP_004636516.1"/>
    </source>
</evidence>
<feature type="region of interest" description="Disordered" evidence="20">
    <location>
        <begin position="312"/>
        <end position="438"/>
    </location>
</feature>
<dbReference type="InterPro" id="IPR050650">
    <property type="entry name" value="Type-II_Cytokine-TF_Rcpt"/>
</dbReference>
<comment type="function">
    <text evidence="15">Cell surface receptor for the cytokine IL10 that participates in IL10-mediated anti-inflammatory functions, limiting excessive tissue disruption caused by inflammation. Upon binding to IL10, induces a conformational change in IL10RB, allowing IL10RB to bind IL10 as well. In turn, the heterotetrameric assembly complex, composed of two subunits of IL10RA and IL10RB, activates the kinases JAK1 and TYK2 that are constitutively associated with IL10RA and IL10RB respectively. These kinases then phosphorylate specific tyrosine residues in the intracellular domain in IL10RA leading to the recruitment and subsequent phosphorylation of STAT3. Once phosphorylated, STAT3 homodimerizes, translocates to the nucleus and activates the expression of anti-inflammatory genes. In addition, IL10RA-mediated activation of STAT3 inhibits starvation-induced autophagy.</text>
</comment>
<evidence type="ECO:0000256" key="9">
    <source>
        <dbReference type="ARBA" id="ARBA00022843"/>
    </source>
</evidence>
<comment type="similarity">
    <text evidence="3">Belongs to the type II cytokine receptor family.</text>
</comment>
<dbReference type="GO" id="GO:0005886">
    <property type="term" value="C:plasma membrane"/>
    <property type="evidence" value="ECO:0007669"/>
    <property type="project" value="UniProtKB-SubCell"/>
</dbReference>
<evidence type="ECO:0000256" key="12">
    <source>
        <dbReference type="ARBA" id="ARBA00023157"/>
    </source>
</evidence>
<evidence type="ECO:0000256" key="4">
    <source>
        <dbReference type="ARBA" id="ARBA00022475"/>
    </source>
</evidence>
<keyword evidence="13 24" id="KW-0675">Receptor</keyword>
<evidence type="ECO:0000256" key="19">
    <source>
        <dbReference type="ARBA" id="ARBA00083207"/>
    </source>
</evidence>
<keyword evidence="5" id="KW-0963">Cytoplasm</keyword>
<feature type="compositionally biased region" description="Polar residues" evidence="20">
    <location>
        <begin position="394"/>
        <end position="423"/>
    </location>
</feature>
<keyword evidence="6" id="KW-0597">Phosphoprotein</keyword>
<feature type="signal peptide" evidence="21">
    <location>
        <begin position="1"/>
        <end position="23"/>
    </location>
</feature>
<feature type="compositionally biased region" description="Polar residues" evidence="20">
    <location>
        <begin position="314"/>
        <end position="333"/>
    </location>
</feature>
<evidence type="ECO:0000256" key="21">
    <source>
        <dbReference type="SAM" id="SignalP"/>
    </source>
</evidence>
<keyword evidence="4" id="KW-1003">Cell membrane</keyword>
<dbReference type="FunFam" id="2.60.40.10:FF:000348">
    <property type="entry name" value="Interleukin 20 receptor subunit alpha"/>
    <property type="match status" value="1"/>
</dbReference>
<evidence type="ECO:0000256" key="1">
    <source>
        <dbReference type="ARBA" id="ARBA00004251"/>
    </source>
</evidence>
<keyword evidence="7" id="KW-0812">Transmembrane</keyword>
<dbReference type="GO" id="GO:0005737">
    <property type="term" value="C:cytoplasm"/>
    <property type="evidence" value="ECO:0007669"/>
    <property type="project" value="UniProtKB-SubCell"/>
</dbReference>
<keyword evidence="14" id="KW-0325">Glycoprotein</keyword>
<evidence type="ECO:0000256" key="14">
    <source>
        <dbReference type="ARBA" id="ARBA00023180"/>
    </source>
</evidence>
<proteinExistence type="inferred from homology"/>
<dbReference type="GO" id="GO:0004920">
    <property type="term" value="F:interleukin-10 receptor activity"/>
    <property type="evidence" value="ECO:0007669"/>
    <property type="project" value="TreeGrafter"/>
</dbReference>
<dbReference type="InterPro" id="IPR003961">
    <property type="entry name" value="FN3_dom"/>
</dbReference>
<dbReference type="InterPro" id="IPR013783">
    <property type="entry name" value="Ig-like_fold"/>
</dbReference>
<evidence type="ECO:0000256" key="11">
    <source>
        <dbReference type="ARBA" id="ARBA00023136"/>
    </source>
</evidence>
<organism evidence="23 24">
    <name type="scientific">Octodon degus</name>
    <name type="common">Degu</name>
    <name type="synonym">Sciurus degus</name>
    <dbReference type="NCBI Taxonomy" id="10160"/>
    <lineage>
        <taxon>Eukaryota</taxon>
        <taxon>Metazoa</taxon>
        <taxon>Chordata</taxon>
        <taxon>Craniata</taxon>
        <taxon>Vertebrata</taxon>
        <taxon>Euteleostomi</taxon>
        <taxon>Mammalia</taxon>
        <taxon>Eutheria</taxon>
        <taxon>Euarchontoglires</taxon>
        <taxon>Glires</taxon>
        <taxon>Rodentia</taxon>
        <taxon>Hystricomorpha</taxon>
        <taxon>Octodontidae</taxon>
        <taxon>Octodon</taxon>
    </lineage>
</organism>
<keyword evidence="10" id="KW-1133">Transmembrane helix</keyword>
<dbReference type="PANTHER" id="PTHR20859:SF90">
    <property type="entry name" value="INTERLEUKIN-10 RECEPTOR SUBUNIT ALPHA"/>
    <property type="match status" value="1"/>
</dbReference>
<evidence type="ECO:0000256" key="2">
    <source>
        <dbReference type="ARBA" id="ARBA00004496"/>
    </source>
</evidence>
<keyword evidence="11" id="KW-0472">Membrane</keyword>
<evidence type="ECO:0000256" key="6">
    <source>
        <dbReference type="ARBA" id="ARBA00022553"/>
    </source>
</evidence>
<evidence type="ECO:0000256" key="16">
    <source>
        <dbReference type="ARBA" id="ARBA00061768"/>
    </source>
</evidence>
<feature type="chain" id="PRO_5028205606" description="Interleukin-10 receptor subunit alpha" evidence="21">
    <location>
        <begin position="24"/>
        <end position="581"/>
    </location>
</feature>
<evidence type="ECO:0000256" key="7">
    <source>
        <dbReference type="ARBA" id="ARBA00022692"/>
    </source>
</evidence>
<keyword evidence="12" id="KW-1015">Disulfide bond</keyword>
<evidence type="ECO:0000313" key="23">
    <source>
        <dbReference type="Proteomes" id="UP000515203"/>
    </source>
</evidence>
<evidence type="ECO:0000256" key="18">
    <source>
        <dbReference type="ARBA" id="ARBA00077625"/>
    </source>
</evidence>
<sequence length="581" mass="63575">MLPRLLVPLAALLCLRLAPGTHGSELPNPATVWFTAEFFYHVLCWEPISNQSKSTYYEVELQWYGREWKLVPHCSHAPELCCDITNVTLDLYHNNGYRAKVRAVDGGRHSNWTLADTRFSLDEVTLKVDSVKLEMREGFIFGKIQLPRPQVAPAGVTYESIFTHYRQYEIDIRKAPERFKFSGEKVDHENFSLPIPGEVGKFCIQVKPSVGSRNNKGLWSKEECVVLTKQYITVTSLSLFFPLILLLCGPLAYCLVQLYLRRRGTLPTVLVFKKPSPDVLVIGLPYPETMQDTIHPLDIEIFQKVSPELKNSDLHSSTDSGFSSTKPSLQMEESQFLPAPDPRASGVPENGEPPDLQASCSASGSGSSSSTDSGICLQDPSLNPGSEPPWEQKVGSTSQGQDDSGISLVQNSEGQPGSTQGSSALGHVHRPGPEVPEEDDQATVAFQGYLKQTRCIEERTAVAASLEAETPLTDCLCPQVKTCVDTEAGRPFPALAKGYLKQDPPDITLAPSSIPSGQWNQLTEEWPFLSVTTCGDLGPCDWAPTQDLAPGDCVAAPGGLLGSFDSDLVTQPLISSLYSSE</sequence>
<keyword evidence="9" id="KW-0832">Ubl conjugation</keyword>
<dbReference type="FunFam" id="2.60.40.10:FF:001488">
    <property type="entry name" value="Interleukin-10 receptor subunit alpha"/>
    <property type="match status" value="1"/>
</dbReference>
<evidence type="ECO:0000256" key="5">
    <source>
        <dbReference type="ARBA" id="ARBA00022490"/>
    </source>
</evidence>
<feature type="compositionally biased region" description="Low complexity" evidence="20">
    <location>
        <begin position="359"/>
        <end position="374"/>
    </location>
</feature>
<comment type="subcellular location">
    <subcellularLocation>
        <location evidence="1">Cell membrane</location>
        <topology evidence="1">Single-pass type I membrane protein</topology>
    </subcellularLocation>
    <subcellularLocation>
        <location evidence="2">Cytoplasm</location>
    </subcellularLocation>
</comment>
<dbReference type="CTD" id="3587"/>
<name>A0A6P3FFT6_OCTDE</name>
<keyword evidence="8 21" id="KW-0732">Signal</keyword>
<dbReference type="RefSeq" id="XP_004636516.1">
    <property type="nucleotide sequence ID" value="XM_004636459.2"/>
</dbReference>
<evidence type="ECO:0000256" key="20">
    <source>
        <dbReference type="SAM" id="MobiDB-lite"/>
    </source>
</evidence>
<dbReference type="SUPFAM" id="SSF49265">
    <property type="entry name" value="Fibronectin type III"/>
    <property type="match status" value="2"/>
</dbReference>
<dbReference type="InterPro" id="IPR036116">
    <property type="entry name" value="FN3_sf"/>
</dbReference>
<gene>
    <name evidence="24" type="primary">Il10ra</name>
</gene>
<comment type="subunit">
    <text evidence="16">Interacts with IL10. Interacts with IL10RB. Interacts (via its cytoplasmic domain) with JAK1 (via N-terminus). Interacts with BTRC; this interaction leads to IL10RA ubiquitination and subsequent degradation. Interacts with STAT3.</text>
</comment>
<dbReference type="InParanoid" id="A0A6P3FFT6"/>
<dbReference type="PANTHER" id="PTHR20859">
    <property type="entry name" value="INTERFERON/INTERLEUKIN RECEPTOR"/>
    <property type="match status" value="1"/>
</dbReference>
<feature type="domain" description="Fibronectin type-III" evidence="22">
    <location>
        <begin position="9"/>
        <end position="112"/>
    </location>
</feature>
<accession>A0A6P3FFT6</accession>
<evidence type="ECO:0000256" key="3">
    <source>
        <dbReference type="ARBA" id="ARBA00005399"/>
    </source>
</evidence>
<dbReference type="AlphaFoldDB" id="A0A6P3FFT6"/>